<evidence type="ECO:0000313" key="2">
    <source>
        <dbReference type="EMBL" id="KFA69914.1"/>
    </source>
</evidence>
<dbReference type="Pfam" id="PF14479">
    <property type="entry name" value="HeLo"/>
    <property type="match status" value="1"/>
</dbReference>
<feature type="domain" description="Prion-inhibition and propagation HeLo" evidence="1">
    <location>
        <begin position="1"/>
        <end position="65"/>
    </location>
</feature>
<protein>
    <recommendedName>
        <fullName evidence="1">Prion-inhibition and propagation HeLo domain-containing protein</fullName>
    </recommendedName>
</protein>
<organism evidence="2 3">
    <name type="scientific">Stachybotrys chlorohalonatus (strain IBT 40285)</name>
    <dbReference type="NCBI Taxonomy" id="1283841"/>
    <lineage>
        <taxon>Eukaryota</taxon>
        <taxon>Fungi</taxon>
        <taxon>Dikarya</taxon>
        <taxon>Ascomycota</taxon>
        <taxon>Pezizomycotina</taxon>
        <taxon>Sordariomycetes</taxon>
        <taxon>Hypocreomycetidae</taxon>
        <taxon>Hypocreales</taxon>
        <taxon>Stachybotryaceae</taxon>
        <taxon>Stachybotrys</taxon>
    </lineage>
</organism>
<evidence type="ECO:0000259" key="1">
    <source>
        <dbReference type="Pfam" id="PF14479"/>
    </source>
</evidence>
<dbReference type="Gene3D" id="1.20.120.1020">
    <property type="entry name" value="Prion-inhibition and propagation, HeLo domain"/>
    <property type="match status" value="1"/>
</dbReference>
<dbReference type="EMBL" id="KL659328">
    <property type="protein sequence ID" value="KFA69914.1"/>
    <property type="molecule type" value="Genomic_DNA"/>
</dbReference>
<accession>A0A084R129</accession>
<dbReference type="AlphaFoldDB" id="A0A084R129"/>
<dbReference type="OrthoDB" id="20872at2759"/>
<proteinExistence type="predicted"/>
<reference evidence="2 3" key="1">
    <citation type="journal article" date="2014" name="BMC Genomics">
        <title>Comparative genome sequencing reveals chemotype-specific gene clusters in the toxigenic black mold Stachybotrys.</title>
        <authorList>
            <person name="Semeiks J."/>
            <person name="Borek D."/>
            <person name="Otwinowski Z."/>
            <person name="Grishin N.V."/>
        </authorList>
    </citation>
    <scope>NUCLEOTIDE SEQUENCE [LARGE SCALE GENOMIC DNA]</scope>
    <source>
        <strain evidence="2 3">IBT 40285</strain>
    </source>
</reference>
<dbReference type="STRING" id="1283841.A0A084R129"/>
<dbReference type="InterPro" id="IPR038305">
    <property type="entry name" value="HeLo_sf"/>
</dbReference>
<gene>
    <name evidence="2" type="ORF">S40285_10501</name>
</gene>
<keyword evidence="3" id="KW-1185">Reference proteome</keyword>
<evidence type="ECO:0000313" key="3">
    <source>
        <dbReference type="Proteomes" id="UP000028524"/>
    </source>
</evidence>
<dbReference type="HOGENOM" id="CLU_2442316_0_0_1"/>
<name>A0A084R129_STAC4</name>
<dbReference type="Proteomes" id="UP000028524">
    <property type="component" value="Unassembled WGS sequence"/>
</dbReference>
<sequence length="90" mass="10552">MRDIADGRKNKVLVAQWVKFAIYKKEHLEKFINDINDLIDELYKTHEPPVEEQNELGKEELAKFLDIMKELGVAFDRDPVIRSAVQNILK</sequence>
<dbReference type="InParanoid" id="A0A084R129"/>
<dbReference type="InterPro" id="IPR029498">
    <property type="entry name" value="HeLo_dom"/>
</dbReference>